<reference evidence="16" key="1">
    <citation type="journal article" date="2015" name="Genome Announc.">
        <title>Draft Genome Sequence of Tolypothrix boutellei Strain VB521301.</title>
        <authorList>
            <person name="Chandrababunaidu M.M."/>
            <person name="Singh D."/>
            <person name="Sen D."/>
            <person name="Bhan S."/>
            <person name="Das S."/>
            <person name="Gupta A."/>
            <person name="Adhikary S.P."/>
            <person name="Tripathy S."/>
        </authorList>
    </citation>
    <scope>NUCLEOTIDE SEQUENCE</scope>
    <source>
        <strain evidence="16">VB521301</strain>
    </source>
</reference>
<feature type="domain" description="AIG1-type G" evidence="15">
    <location>
        <begin position="122"/>
        <end position="338"/>
    </location>
</feature>
<evidence type="ECO:0000256" key="8">
    <source>
        <dbReference type="ARBA" id="ARBA00022842"/>
    </source>
</evidence>
<dbReference type="InterPro" id="IPR006703">
    <property type="entry name" value="G_AIG1"/>
</dbReference>
<evidence type="ECO:0000313" key="16">
    <source>
        <dbReference type="EMBL" id="KIE09887.1"/>
    </source>
</evidence>
<evidence type="ECO:0000256" key="13">
    <source>
        <dbReference type="SAM" id="Coils"/>
    </source>
</evidence>
<organism evidence="16">
    <name type="scientific">Tolypothrix bouteillei VB521301</name>
    <dbReference type="NCBI Taxonomy" id="1479485"/>
    <lineage>
        <taxon>Bacteria</taxon>
        <taxon>Bacillati</taxon>
        <taxon>Cyanobacteriota</taxon>
        <taxon>Cyanophyceae</taxon>
        <taxon>Nostocales</taxon>
        <taxon>Tolypothrichaceae</taxon>
        <taxon>Tolypothrix</taxon>
    </lineage>
</organism>
<dbReference type="PANTHER" id="PTHR10903">
    <property type="entry name" value="GTPASE, IMAP FAMILY MEMBER-RELATED"/>
    <property type="match status" value="1"/>
</dbReference>
<dbReference type="EMBL" id="JHEG02000053">
    <property type="protein sequence ID" value="KIE09887.1"/>
    <property type="molecule type" value="Genomic_DNA"/>
</dbReference>
<keyword evidence="6" id="KW-0547">Nucleotide-binding</keyword>
<dbReference type="GO" id="GO:0016020">
    <property type="term" value="C:membrane"/>
    <property type="evidence" value="ECO:0007669"/>
    <property type="project" value="UniProtKB-SubCell"/>
</dbReference>
<proteinExistence type="predicted"/>
<evidence type="ECO:0000256" key="14">
    <source>
        <dbReference type="SAM" id="Phobius"/>
    </source>
</evidence>
<evidence type="ECO:0000256" key="7">
    <source>
        <dbReference type="ARBA" id="ARBA00022801"/>
    </source>
</evidence>
<dbReference type="PROSITE" id="PS51720">
    <property type="entry name" value="G_AIG1"/>
    <property type="match status" value="1"/>
</dbReference>
<dbReference type="GO" id="GO:0005525">
    <property type="term" value="F:GTP binding"/>
    <property type="evidence" value="ECO:0007669"/>
    <property type="project" value="UniProtKB-KW"/>
</dbReference>
<evidence type="ECO:0000256" key="4">
    <source>
        <dbReference type="ARBA" id="ARBA00022692"/>
    </source>
</evidence>
<dbReference type="GO" id="GO:0015031">
    <property type="term" value="P:protein transport"/>
    <property type="evidence" value="ECO:0007669"/>
    <property type="project" value="UniProtKB-KW"/>
</dbReference>
<keyword evidence="3" id="KW-0813">Transport</keyword>
<sequence length="422" mass="46954">MNWKSEIIQILEGNIKEAILLIGDYRKKLLCEDDPGKKQNIQNKIQELMEEIERTGAEIIKLERMQATEGKDYSLEIPHEDIHEALPEEVKATDVEDIYETLPEEVKPVVEKLRQSLEQAKGQTFTFLLVGKTGVGKSSTVNSLMGANVAPVRDFDPCTVDVTTYEKDLNGAIVRVIDTPGLCDDLEEVGKDAEYIELIRKKISYPIDAVFFVTRLDEPRVDANEKRGLRLITKAFGELFWKKSVIVFTCSDKVADSRFEEYLSERTKRIHAALIALQLSNDTVYAIPSVAVDNTNLEKVNPPDGLTWIQQLYWTVLDRVEDTRKDVFYLSTVQMLEKVRVAPFGVMKKIFVTGTATVSSGMLGSYLAYFLGVGSTSVGTAIIGGKAVATGLLLISNPTGWAIVLSTAIIGGGLAYRSIKEY</sequence>
<protein>
    <recommendedName>
        <fullName evidence="15">AIG1-type G domain-containing protein</fullName>
    </recommendedName>
</protein>
<evidence type="ECO:0000256" key="1">
    <source>
        <dbReference type="ARBA" id="ARBA00001946"/>
    </source>
</evidence>
<dbReference type="OrthoDB" id="9255830at2"/>
<gene>
    <name evidence="16" type="ORF">DA73_0224425</name>
</gene>
<dbReference type="SUPFAM" id="SSF52540">
    <property type="entry name" value="P-loop containing nucleoside triphosphate hydrolases"/>
    <property type="match status" value="1"/>
</dbReference>
<keyword evidence="10 14" id="KW-1133">Transmembrane helix</keyword>
<dbReference type="Gene3D" id="3.40.50.300">
    <property type="entry name" value="P-loop containing nucleotide triphosphate hydrolases"/>
    <property type="match status" value="1"/>
</dbReference>
<keyword evidence="13" id="KW-0175">Coiled coil</keyword>
<evidence type="ECO:0000259" key="15">
    <source>
        <dbReference type="PROSITE" id="PS51720"/>
    </source>
</evidence>
<keyword evidence="12 14" id="KW-0472">Membrane</keyword>
<keyword evidence="7" id="KW-0378">Hydrolase</keyword>
<dbReference type="AlphaFoldDB" id="A0A0C1N5F7"/>
<evidence type="ECO:0000256" key="11">
    <source>
        <dbReference type="ARBA" id="ARBA00023134"/>
    </source>
</evidence>
<evidence type="ECO:0000256" key="12">
    <source>
        <dbReference type="ARBA" id="ARBA00023136"/>
    </source>
</evidence>
<accession>A0A0C1N5F7</accession>
<comment type="cofactor">
    <cofactor evidence="1">
        <name>Mg(2+)</name>
        <dbReference type="ChEBI" id="CHEBI:18420"/>
    </cofactor>
</comment>
<dbReference type="InterPro" id="IPR027417">
    <property type="entry name" value="P-loop_NTPase"/>
</dbReference>
<evidence type="ECO:0000256" key="10">
    <source>
        <dbReference type="ARBA" id="ARBA00022989"/>
    </source>
</evidence>
<comment type="subcellular location">
    <subcellularLocation>
        <location evidence="2">Membrane</location>
        <topology evidence="2">Single-pass membrane protein</topology>
    </subcellularLocation>
</comment>
<feature type="transmembrane region" description="Helical" evidence="14">
    <location>
        <begin position="401"/>
        <end position="419"/>
    </location>
</feature>
<dbReference type="GO" id="GO:0046872">
    <property type="term" value="F:metal ion binding"/>
    <property type="evidence" value="ECO:0007669"/>
    <property type="project" value="UniProtKB-KW"/>
</dbReference>
<dbReference type="Pfam" id="PF04548">
    <property type="entry name" value="AIG1"/>
    <property type="match status" value="1"/>
</dbReference>
<dbReference type="PANTHER" id="PTHR10903:SF135">
    <property type="entry name" value="TRANSLOCASE OF CHLOROPLAST 120, CHLOROPLASTIC-RELATED"/>
    <property type="match status" value="1"/>
</dbReference>
<evidence type="ECO:0000256" key="6">
    <source>
        <dbReference type="ARBA" id="ARBA00022741"/>
    </source>
</evidence>
<name>A0A0C1N5F7_9CYAN</name>
<keyword evidence="8" id="KW-0460">Magnesium</keyword>
<keyword evidence="11" id="KW-0342">GTP-binding</keyword>
<evidence type="ECO:0000256" key="9">
    <source>
        <dbReference type="ARBA" id="ARBA00022927"/>
    </source>
</evidence>
<evidence type="ECO:0000256" key="3">
    <source>
        <dbReference type="ARBA" id="ARBA00022448"/>
    </source>
</evidence>
<dbReference type="GO" id="GO:0016787">
    <property type="term" value="F:hydrolase activity"/>
    <property type="evidence" value="ECO:0007669"/>
    <property type="project" value="UniProtKB-KW"/>
</dbReference>
<comment type="caution">
    <text evidence="16">The sequence shown here is derived from an EMBL/GenBank/DDBJ whole genome shotgun (WGS) entry which is preliminary data.</text>
</comment>
<dbReference type="STRING" id="1479485.DA73_0224425"/>
<dbReference type="InterPro" id="IPR045058">
    <property type="entry name" value="GIMA/IAN/Toc"/>
</dbReference>
<keyword evidence="9" id="KW-0653">Protein transport</keyword>
<keyword evidence="4 14" id="KW-0812">Transmembrane</keyword>
<keyword evidence="5" id="KW-0479">Metal-binding</keyword>
<evidence type="ECO:0000256" key="2">
    <source>
        <dbReference type="ARBA" id="ARBA00004167"/>
    </source>
</evidence>
<feature type="coiled-coil region" evidence="13">
    <location>
        <begin position="38"/>
        <end position="65"/>
    </location>
</feature>
<evidence type="ECO:0000256" key="5">
    <source>
        <dbReference type="ARBA" id="ARBA00022723"/>
    </source>
</evidence>